<dbReference type="OrthoDB" id="308440at2759"/>
<dbReference type="GO" id="GO:0004252">
    <property type="term" value="F:serine-type endopeptidase activity"/>
    <property type="evidence" value="ECO:0007669"/>
    <property type="project" value="InterPro"/>
</dbReference>
<dbReference type="EMBL" id="CAJVCH010571633">
    <property type="protein sequence ID" value="CAG7838038.1"/>
    <property type="molecule type" value="Genomic_DNA"/>
</dbReference>
<dbReference type="Proteomes" id="UP000708208">
    <property type="component" value="Unassembled WGS sequence"/>
</dbReference>
<reference evidence="5" key="1">
    <citation type="submission" date="2021-06" db="EMBL/GenBank/DDBJ databases">
        <authorList>
            <person name="Hodson N. C."/>
            <person name="Mongue J. A."/>
            <person name="Jaron S. K."/>
        </authorList>
    </citation>
    <scope>NUCLEOTIDE SEQUENCE</scope>
</reference>
<evidence type="ECO:0000256" key="3">
    <source>
        <dbReference type="ARBA" id="ARBA00023136"/>
    </source>
</evidence>
<name>A0A8J2LLH9_9HEXA</name>
<evidence type="ECO:0000259" key="4">
    <source>
        <dbReference type="Pfam" id="PF10502"/>
    </source>
</evidence>
<gene>
    <name evidence="5" type="ORF">AFUS01_LOCUS47057</name>
</gene>
<evidence type="ECO:0000256" key="1">
    <source>
        <dbReference type="ARBA" id="ARBA00004370"/>
    </source>
</evidence>
<keyword evidence="6" id="KW-1185">Reference proteome</keyword>
<keyword evidence="2" id="KW-0378">Hydrolase</keyword>
<dbReference type="PANTHER" id="PTHR12383">
    <property type="entry name" value="PROTEASE FAMILY S26 MITOCHONDRIAL INNER MEMBRANE PROTEASE-RELATED"/>
    <property type="match status" value="1"/>
</dbReference>
<dbReference type="InterPro" id="IPR052064">
    <property type="entry name" value="Mito_IMP1_subunit"/>
</dbReference>
<organism evidence="5 6">
    <name type="scientific">Allacma fusca</name>
    <dbReference type="NCBI Taxonomy" id="39272"/>
    <lineage>
        <taxon>Eukaryota</taxon>
        <taxon>Metazoa</taxon>
        <taxon>Ecdysozoa</taxon>
        <taxon>Arthropoda</taxon>
        <taxon>Hexapoda</taxon>
        <taxon>Collembola</taxon>
        <taxon>Symphypleona</taxon>
        <taxon>Sminthuridae</taxon>
        <taxon>Allacma</taxon>
    </lineage>
</organism>
<dbReference type="InterPro" id="IPR019533">
    <property type="entry name" value="Peptidase_S26"/>
</dbReference>
<dbReference type="PANTHER" id="PTHR12383:SF16">
    <property type="entry name" value="MITOCHONDRIAL INNER MEMBRANE PROTEASE SUBUNIT 1"/>
    <property type="match status" value="1"/>
</dbReference>
<evidence type="ECO:0000256" key="2">
    <source>
        <dbReference type="ARBA" id="ARBA00022801"/>
    </source>
</evidence>
<comment type="caution">
    <text evidence="5">The sequence shown here is derived from an EMBL/GenBank/DDBJ whole genome shotgun (WGS) entry which is preliminary data.</text>
</comment>
<dbReference type="GO" id="GO:0042720">
    <property type="term" value="C:mitochondrial inner membrane peptidase complex"/>
    <property type="evidence" value="ECO:0007669"/>
    <property type="project" value="TreeGrafter"/>
</dbReference>
<sequence length="166" mass="18520">MRRAKLMKLRLVSKTVGTALNVTKFGIGAFITLEYIGGFVVCVGPSMEPTVWTRDVLLTEHISPRLGRIDRGDIIVARCPMDRQCICKRVVGVAGDQFKFQGQQITIPSGFVWLEGDNKFNSQDSRQYGPVPVEMIRRRCLGKVYPSIDFKFDSAAYQVDAAVEAS</sequence>
<protein>
    <recommendedName>
        <fullName evidence="4">Peptidase S26 domain-containing protein</fullName>
    </recommendedName>
</protein>
<dbReference type="Pfam" id="PF10502">
    <property type="entry name" value="Peptidase_S26"/>
    <property type="match status" value="1"/>
</dbReference>
<comment type="subcellular location">
    <subcellularLocation>
        <location evidence="1">Membrane</location>
    </subcellularLocation>
</comment>
<dbReference type="GO" id="GO:0006627">
    <property type="term" value="P:protein processing involved in protein targeting to mitochondrion"/>
    <property type="evidence" value="ECO:0007669"/>
    <property type="project" value="TreeGrafter"/>
</dbReference>
<dbReference type="AlphaFoldDB" id="A0A8J2LLH9"/>
<dbReference type="GO" id="GO:0006465">
    <property type="term" value="P:signal peptide processing"/>
    <property type="evidence" value="ECO:0007669"/>
    <property type="project" value="InterPro"/>
</dbReference>
<accession>A0A8J2LLH9</accession>
<evidence type="ECO:0000313" key="5">
    <source>
        <dbReference type="EMBL" id="CAG7838038.1"/>
    </source>
</evidence>
<proteinExistence type="predicted"/>
<dbReference type="CDD" id="cd06530">
    <property type="entry name" value="S26_SPase_I"/>
    <property type="match status" value="1"/>
</dbReference>
<evidence type="ECO:0000313" key="6">
    <source>
        <dbReference type="Proteomes" id="UP000708208"/>
    </source>
</evidence>
<feature type="domain" description="Peptidase S26" evidence="4">
    <location>
        <begin position="29"/>
        <end position="107"/>
    </location>
</feature>
<keyword evidence="3" id="KW-0472">Membrane</keyword>